<proteinExistence type="predicted"/>
<reference evidence="1" key="1">
    <citation type="submission" date="2023-06" db="EMBL/GenBank/DDBJ databases">
        <title>Genome-scale phylogeny and comparative genomics of the fungal order Sordariales.</title>
        <authorList>
            <consortium name="Lawrence Berkeley National Laboratory"/>
            <person name="Hensen N."/>
            <person name="Bonometti L."/>
            <person name="Westerberg I."/>
            <person name="Brannstrom I.O."/>
            <person name="Guillou S."/>
            <person name="Cros-Aarteil S."/>
            <person name="Calhoun S."/>
            <person name="Haridas S."/>
            <person name="Kuo A."/>
            <person name="Mondo S."/>
            <person name="Pangilinan J."/>
            <person name="Riley R."/>
            <person name="LaButti K."/>
            <person name="Andreopoulos B."/>
            <person name="Lipzen A."/>
            <person name="Chen C."/>
            <person name="Yanf M."/>
            <person name="Daum C."/>
            <person name="Ng V."/>
            <person name="Clum A."/>
            <person name="Steindorff A."/>
            <person name="Ohm R."/>
            <person name="Martin F."/>
            <person name="Silar P."/>
            <person name="Natvig D."/>
            <person name="Lalanne C."/>
            <person name="Gautier V."/>
            <person name="Ament-velasquez S.L."/>
            <person name="Kruys A."/>
            <person name="Hutchinson M.I."/>
            <person name="Powell A.J."/>
            <person name="Barry K."/>
            <person name="Miller A.N."/>
            <person name="Grigoriev I.V."/>
            <person name="Debuchy R."/>
            <person name="Gladieux P."/>
            <person name="Thoren M.H."/>
            <person name="Johannesson H."/>
        </authorList>
    </citation>
    <scope>NUCLEOTIDE SEQUENCE</scope>
    <source>
        <strain evidence="1">SMH3187-1</strain>
    </source>
</reference>
<accession>A0AA40F8M8</accession>
<evidence type="ECO:0000313" key="1">
    <source>
        <dbReference type="EMBL" id="KAK0752751.1"/>
    </source>
</evidence>
<dbReference type="EMBL" id="JAUKUD010000001">
    <property type="protein sequence ID" value="KAK0752751.1"/>
    <property type="molecule type" value="Genomic_DNA"/>
</dbReference>
<sequence>MTTTSDWNATCLGPDANPDPLRYPIPKNINFAFLPAGDGNASSPWMTRCCSPYISLVDNCYLWCELPGVKNPVQGMSEQEQIMAAFRDCTRRNNKTDQSRIISYHFGGDAARVGGMKGVLLWVVLASSLVVFL</sequence>
<dbReference type="Proteomes" id="UP001172155">
    <property type="component" value="Unassembled WGS sequence"/>
</dbReference>
<gene>
    <name evidence="1" type="ORF">B0T18DRAFT_395316</name>
</gene>
<keyword evidence="2" id="KW-1185">Reference proteome</keyword>
<dbReference type="AlphaFoldDB" id="A0AA40F8M8"/>
<comment type="caution">
    <text evidence="1">The sequence shown here is derived from an EMBL/GenBank/DDBJ whole genome shotgun (WGS) entry which is preliminary data.</text>
</comment>
<protein>
    <submittedName>
        <fullName evidence="1">Uncharacterized protein</fullName>
    </submittedName>
</protein>
<evidence type="ECO:0000313" key="2">
    <source>
        <dbReference type="Proteomes" id="UP001172155"/>
    </source>
</evidence>
<name>A0AA40F8M8_9PEZI</name>
<organism evidence="1 2">
    <name type="scientific">Schizothecium vesticola</name>
    <dbReference type="NCBI Taxonomy" id="314040"/>
    <lineage>
        <taxon>Eukaryota</taxon>
        <taxon>Fungi</taxon>
        <taxon>Dikarya</taxon>
        <taxon>Ascomycota</taxon>
        <taxon>Pezizomycotina</taxon>
        <taxon>Sordariomycetes</taxon>
        <taxon>Sordariomycetidae</taxon>
        <taxon>Sordariales</taxon>
        <taxon>Schizotheciaceae</taxon>
        <taxon>Schizothecium</taxon>
    </lineage>
</organism>